<evidence type="ECO:0000313" key="7">
    <source>
        <dbReference type="Proteomes" id="UP001150904"/>
    </source>
</evidence>
<dbReference type="InterPro" id="IPR020846">
    <property type="entry name" value="MFS_dom"/>
</dbReference>
<evidence type="ECO:0000256" key="2">
    <source>
        <dbReference type="ARBA" id="ARBA00006727"/>
    </source>
</evidence>
<keyword evidence="4" id="KW-0472">Membrane</keyword>
<dbReference type="PANTHER" id="PTHR11360:SF240">
    <property type="entry name" value="MONOCARBOXYLATE TRANSPORTER (EUROFUNG)-RELATED"/>
    <property type="match status" value="1"/>
</dbReference>
<dbReference type="EMBL" id="JAPQKR010000016">
    <property type="protein sequence ID" value="KAJ5190691.1"/>
    <property type="molecule type" value="Genomic_DNA"/>
</dbReference>
<comment type="caution">
    <text evidence="6">The sequence shown here is derived from an EMBL/GenBank/DDBJ whole genome shotgun (WGS) entry which is preliminary data.</text>
</comment>
<feature type="transmembrane region" description="Helical" evidence="4">
    <location>
        <begin position="109"/>
        <end position="128"/>
    </location>
</feature>
<protein>
    <submittedName>
        <fullName evidence="6">MFS general substrate transporter</fullName>
    </submittedName>
</protein>
<dbReference type="RefSeq" id="XP_058303631.1">
    <property type="nucleotide sequence ID" value="XM_058456732.1"/>
</dbReference>
<dbReference type="InterPro" id="IPR036259">
    <property type="entry name" value="MFS_trans_sf"/>
</dbReference>
<feature type="transmembrane region" description="Helical" evidence="4">
    <location>
        <begin position="198"/>
        <end position="218"/>
    </location>
</feature>
<feature type="transmembrane region" description="Helical" evidence="4">
    <location>
        <begin position="166"/>
        <end position="192"/>
    </location>
</feature>
<keyword evidence="4" id="KW-0812">Transmembrane</keyword>
<dbReference type="OrthoDB" id="410267at2759"/>
<comment type="similarity">
    <text evidence="2">Belongs to the major facilitator superfamily. Monocarboxylate porter (TC 2.A.1.13) family.</text>
</comment>
<dbReference type="GeneID" id="83184033"/>
<proteinExistence type="inferred from homology"/>
<dbReference type="PANTHER" id="PTHR11360">
    <property type="entry name" value="MONOCARBOXYLATE TRANSPORTER"/>
    <property type="match status" value="1"/>
</dbReference>
<dbReference type="CDD" id="cd17352">
    <property type="entry name" value="MFS_MCT_SLC16"/>
    <property type="match status" value="1"/>
</dbReference>
<dbReference type="InterPro" id="IPR011701">
    <property type="entry name" value="MFS"/>
</dbReference>
<dbReference type="SUPFAM" id="SSF103473">
    <property type="entry name" value="MFS general substrate transporter"/>
    <property type="match status" value="1"/>
</dbReference>
<gene>
    <name evidence="6" type="ORF">N7498_009676</name>
</gene>
<feature type="transmembrane region" description="Helical" evidence="4">
    <location>
        <begin position="371"/>
        <end position="390"/>
    </location>
</feature>
<evidence type="ECO:0000259" key="5">
    <source>
        <dbReference type="PROSITE" id="PS50850"/>
    </source>
</evidence>
<keyword evidence="7" id="KW-1185">Reference proteome</keyword>
<organism evidence="6 7">
    <name type="scientific">Penicillium cinerascens</name>
    <dbReference type="NCBI Taxonomy" id="70096"/>
    <lineage>
        <taxon>Eukaryota</taxon>
        <taxon>Fungi</taxon>
        <taxon>Dikarya</taxon>
        <taxon>Ascomycota</taxon>
        <taxon>Pezizomycotina</taxon>
        <taxon>Eurotiomycetes</taxon>
        <taxon>Eurotiomycetidae</taxon>
        <taxon>Eurotiales</taxon>
        <taxon>Aspergillaceae</taxon>
        <taxon>Penicillium</taxon>
    </lineage>
</organism>
<keyword evidence="4" id="KW-1133">Transmembrane helix</keyword>
<feature type="transmembrane region" description="Helical" evidence="4">
    <location>
        <begin position="242"/>
        <end position="264"/>
    </location>
</feature>
<sequence>MLSTEASEPNEQKPGIPPSLQLPISPEECTGYPEGGWKAWSVVFGAWCAMIPSMGLLNTLGVLHAWISTHQLRDYSESSIGWIFGAYGFFLYFAGAQAGPIFDAYGPKYIVISGSVGIVASLVCFSFSTEYYQIFLSFGVLGGLSACMLFTPAISAIGHWFNVRRGYATGVACTAGGIGGVLFPLIILFAAPRIGFPWAIRIIALVSAVVCTVACILLKTRLPGNSKAGTSIDFRALKDPKYASTTVAVFLVEFAVFIPITYIASYAVHRGVGDTISYLLIVFLNLGAIPGRFLPGLIADKIGRFNVMVLTSVICAILTLALWLKAGDNLAAIICYAVFFGFWSGAAISLTPVCISQVCATEDIGKRTGTTFTISSIGTLTGIPIAGAIQQRYGQGYGGLIVFGGVLYLAAAIAFALARGPVQVDPEQLRAKLLNPREVSTSDPCFKQLDLGVSVSWETALPSIYFDSFLPGQFYEIFWVGAQIHLWDWGTLAEHSNRKLSPKSPTVVLPGRPYKSLSITDVESDIDDVGPLSPSPEPIFAPAGMSGGPVFSLSIVGPATLSTKDRTPAGRLRYPVTVTLSYDAAPNALDGKPVTLHTFIFKDIDCRQDGFRLYFERNYQWSPHELGGLFTHHKYRFSTSVPVNVGRNDQNEFVALMLGESWSFAREVSDFPKNVAPGDKFRYRFKGASLDWWDWGHYRGHEDTVVWIDAKVRNPTDNGGRPELTVPANNWVEYTLVE</sequence>
<feature type="transmembrane region" description="Helical" evidence="4">
    <location>
        <begin position="79"/>
        <end position="102"/>
    </location>
</feature>
<dbReference type="AlphaFoldDB" id="A0A9W9M5P8"/>
<dbReference type="PROSITE" id="PS50850">
    <property type="entry name" value="MFS"/>
    <property type="match status" value="1"/>
</dbReference>
<comment type="subcellular location">
    <subcellularLocation>
        <location evidence="1">Membrane</location>
        <topology evidence="1">Multi-pass membrane protein</topology>
    </subcellularLocation>
</comment>
<dbReference type="GO" id="GO:0022857">
    <property type="term" value="F:transmembrane transporter activity"/>
    <property type="evidence" value="ECO:0007669"/>
    <property type="project" value="InterPro"/>
</dbReference>
<feature type="transmembrane region" description="Helical" evidence="4">
    <location>
        <begin position="276"/>
        <end position="293"/>
    </location>
</feature>
<feature type="transmembrane region" description="Helical" evidence="4">
    <location>
        <begin position="134"/>
        <end position="154"/>
    </location>
</feature>
<dbReference type="InterPro" id="IPR050327">
    <property type="entry name" value="Proton-linked_MCT"/>
</dbReference>
<evidence type="ECO:0000256" key="4">
    <source>
        <dbReference type="SAM" id="Phobius"/>
    </source>
</evidence>
<feature type="domain" description="Major facilitator superfamily (MFS) profile" evidence="5">
    <location>
        <begin position="41"/>
        <end position="422"/>
    </location>
</feature>
<feature type="transmembrane region" description="Helical" evidence="4">
    <location>
        <begin position="305"/>
        <end position="324"/>
    </location>
</feature>
<name>A0A9W9M5P8_9EURO</name>
<accession>A0A9W9M5P8</accession>
<reference evidence="6" key="2">
    <citation type="journal article" date="2023" name="IMA Fungus">
        <title>Comparative genomic study of the Penicillium genus elucidates a diverse pangenome and 15 lateral gene transfer events.</title>
        <authorList>
            <person name="Petersen C."/>
            <person name="Sorensen T."/>
            <person name="Nielsen M.R."/>
            <person name="Sondergaard T.E."/>
            <person name="Sorensen J.L."/>
            <person name="Fitzpatrick D.A."/>
            <person name="Frisvad J.C."/>
            <person name="Nielsen K.L."/>
        </authorList>
    </citation>
    <scope>NUCLEOTIDE SEQUENCE</scope>
    <source>
        <strain evidence="6">IBT 15544</strain>
    </source>
</reference>
<evidence type="ECO:0000313" key="6">
    <source>
        <dbReference type="EMBL" id="KAJ5190691.1"/>
    </source>
</evidence>
<feature type="transmembrane region" description="Helical" evidence="4">
    <location>
        <begin position="42"/>
        <end position="67"/>
    </location>
</feature>
<reference evidence="6" key="1">
    <citation type="submission" date="2022-12" db="EMBL/GenBank/DDBJ databases">
        <authorList>
            <person name="Petersen C."/>
        </authorList>
    </citation>
    <scope>NUCLEOTIDE SEQUENCE</scope>
    <source>
        <strain evidence="6">IBT 15544</strain>
    </source>
</reference>
<evidence type="ECO:0000256" key="3">
    <source>
        <dbReference type="SAM" id="MobiDB-lite"/>
    </source>
</evidence>
<dbReference type="Gene3D" id="1.20.1250.20">
    <property type="entry name" value="MFS general substrate transporter like domains"/>
    <property type="match status" value="1"/>
</dbReference>
<evidence type="ECO:0000256" key="1">
    <source>
        <dbReference type="ARBA" id="ARBA00004141"/>
    </source>
</evidence>
<dbReference type="GO" id="GO:0016020">
    <property type="term" value="C:membrane"/>
    <property type="evidence" value="ECO:0007669"/>
    <property type="project" value="UniProtKB-SubCell"/>
</dbReference>
<feature type="transmembrane region" description="Helical" evidence="4">
    <location>
        <begin position="330"/>
        <end position="350"/>
    </location>
</feature>
<feature type="region of interest" description="Disordered" evidence="3">
    <location>
        <begin position="1"/>
        <end position="22"/>
    </location>
</feature>
<dbReference type="Proteomes" id="UP001150904">
    <property type="component" value="Unassembled WGS sequence"/>
</dbReference>
<feature type="transmembrane region" description="Helical" evidence="4">
    <location>
        <begin position="396"/>
        <end position="418"/>
    </location>
</feature>
<dbReference type="Pfam" id="PF07690">
    <property type="entry name" value="MFS_1"/>
    <property type="match status" value="1"/>
</dbReference>